<keyword evidence="3" id="KW-0472">Membrane</keyword>
<dbReference type="Pfam" id="PF00059">
    <property type="entry name" value="Lectin_C"/>
    <property type="match status" value="1"/>
</dbReference>
<organism evidence="5 6">
    <name type="scientific">Poecilia formosa</name>
    <name type="common">Amazon molly</name>
    <name type="synonym">Limia formosa</name>
    <dbReference type="NCBI Taxonomy" id="48698"/>
    <lineage>
        <taxon>Eukaryota</taxon>
        <taxon>Metazoa</taxon>
        <taxon>Chordata</taxon>
        <taxon>Craniata</taxon>
        <taxon>Vertebrata</taxon>
        <taxon>Euteleostomi</taxon>
        <taxon>Actinopterygii</taxon>
        <taxon>Neopterygii</taxon>
        <taxon>Teleostei</taxon>
        <taxon>Neoteleostei</taxon>
        <taxon>Acanthomorphata</taxon>
        <taxon>Ovalentaria</taxon>
        <taxon>Atherinomorphae</taxon>
        <taxon>Cyprinodontiformes</taxon>
        <taxon>Poeciliidae</taxon>
        <taxon>Poeciliinae</taxon>
        <taxon>Poecilia</taxon>
    </lineage>
</organism>
<dbReference type="InterPro" id="IPR001304">
    <property type="entry name" value="C-type_lectin-like"/>
</dbReference>
<keyword evidence="2" id="KW-1015">Disulfide bond</keyword>
<reference evidence="6" key="1">
    <citation type="submission" date="2013-10" db="EMBL/GenBank/DDBJ databases">
        <authorList>
            <person name="Schartl M."/>
            <person name="Warren W."/>
        </authorList>
    </citation>
    <scope>NUCLEOTIDE SEQUENCE [LARGE SCALE GENOMIC DNA]</scope>
    <source>
        <strain evidence="6">female</strain>
    </source>
</reference>
<dbReference type="AlphaFoldDB" id="A0A087X5F7"/>
<reference evidence="5" key="3">
    <citation type="submission" date="2025-09" db="UniProtKB">
        <authorList>
            <consortium name="Ensembl"/>
        </authorList>
    </citation>
    <scope>IDENTIFICATION</scope>
</reference>
<dbReference type="InterPro" id="IPR050111">
    <property type="entry name" value="C-type_lectin/snaclec_domain"/>
</dbReference>
<dbReference type="EMBL" id="AYCK01026120">
    <property type="status" value="NOT_ANNOTATED_CDS"/>
    <property type="molecule type" value="Genomic_DNA"/>
</dbReference>
<dbReference type="Proteomes" id="UP000028760">
    <property type="component" value="Unassembled WGS sequence"/>
</dbReference>
<evidence type="ECO:0000256" key="3">
    <source>
        <dbReference type="SAM" id="Phobius"/>
    </source>
</evidence>
<dbReference type="InterPro" id="IPR018378">
    <property type="entry name" value="C-type_lectin_CS"/>
</dbReference>
<dbReference type="InterPro" id="IPR016186">
    <property type="entry name" value="C-type_lectin-like/link_sf"/>
</dbReference>
<keyword evidence="3" id="KW-0812">Transmembrane</keyword>
<evidence type="ECO:0000313" key="5">
    <source>
        <dbReference type="Ensembl" id="ENSPFOP00000001010.2"/>
    </source>
</evidence>
<proteinExistence type="predicted"/>
<dbReference type="InterPro" id="IPR033989">
    <property type="entry name" value="CD209-like_CTLD"/>
</dbReference>
<keyword evidence="1" id="KW-0430">Lectin</keyword>
<protein>
    <submittedName>
        <fullName evidence="5">CD209 antigen-like protein E</fullName>
    </submittedName>
</protein>
<dbReference type="GeneID" id="103132163"/>
<dbReference type="eggNOG" id="KOG4297">
    <property type="taxonomic scope" value="Eukaryota"/>
</dbReference>
<keyword evidence="3" id="KW-1133">Transmembrane helix</keyword>
<evidence type="ECO:0000259" key="4">
    <source>
        <dbReference type="PROSITE" id="PS50041"/>
    </source>
</evidence>
<dbReference type="PANTHER" id="PTHR22803">
    <property type="entry name" value="MANNOSE, PHOSPHOLIPASE, LECTIN RECEPTOR RELATED"/>
    <property type="match status" value="1"/>
</dbReference>
<feature type="transmembrane region" description="Helical" evidence="3">
    <location>
        <begin position="25"/>
        <end position="49"/>
    </location>
</feature>
<evidence type="ECO:0000256" key="1">
    <source>
        <dbReference type="ARBA" id="ARBA00022734"/>
    </source>
</evidence>
<dbReference type="GeneTree" id="ENSGT01030000234575"/>
<dbReference type="SMART" id="SM00034">
    <property type="entry name" value="CLECT"/>
    <property type="match status" value="1"/>
</dbReference>
<dbReference type="SUPFAM" id="SSF56436">
    <property type="entry name" value="C-type lectin-like"/>
    <property type="match status" value="1"/>
</dbReference>
<dbReference type="OMA" id="WISREPD"/>
<dbReference type="Ensembl" id="ENSPFOT00000001012.2">
    <property type="protein sequence ID" value="ENSPFOP00000001010.2"/>
    <property type="gene ID" value="ENSPFOG00000001074.2"/>
</dbReference>
<accession>A0A087X5F7</accession>
<sequence>MMSRRQGNTTGENPSRTSKLPAERVVLLVLAGLLAAALIVIYRLSFVLLDTGQHFQTLKEENEALRKNLSDSGSQNVTAGQRGFPPPDSVKSWFKDDTCVKNRADWEAHEGNCYYFNLMPLSWEESRQECRCRGSDLVKVDSRDEQTFLVEKLKTKILHPEDKFWIGLTDSKKEGSWLWVDGSPLDKRLSFWFGTEPDNWTEKNKDGEDCVRMGKHDVTDLECWYDQSCLVPQKSICEKAAGTSSSVCV</sequence>
<dbReference type="KEGG" id="pfor:103132163"/>
<dbReference type="PROSITE" id="PS50041">
    <property type="entry name" value="C_TYPE_LECTIN_2"/>
    <property type="match status" value="1"/>
</dbReference>
<dbReference type="GO" id="GO:0030246">
    <property type="term" value="F:carbohydrate binding"/>
    <property type="evidence" value="ECO:0007669"/>
    <property type="project" value="UniProtKB-KW"/>
</dbReference>
<evidence type="ECO:0000313" key="6">
    <source>
        <dbReference type="Proteomes" id="UP000028760"/>
    </source>
</evidence>
<dbReference type="STRING" id="48698.ENSPFOP00000001010"/>
<name>A0A087X5F7_POEFO</name>
<reference evidence="5" key="2">
    <citation type="submission" date="2025-08" db="UniProtKB">
        <authorList>
            <consortium name="Ensembl"/>
        </authorList>
    </citation>
    <scope>IDENTIFICATION</scope>
</reference>
<dbReference type="InterPro" id="IPR016187">
    <property type="entry name" value="CTDL_fold"/>
</dbReference>
<feature type="domain" description="C-type lectin" evidence="4">
    <location>
        <begin position="109"/>
        <end position="238"/>
    </location>
</feature>
<keyword evidence="6" id="KW-1185">Reference proteome</keyword>
<evidence type="ECO:0000256" key="2">
    <source>
        <dbReference type="ARBA" id="ARBA00023157"/>
    </source>
</evidence>
<dbReference type="Gene3D" id="3.10.100.10">
    <property type="entry name" value="Mannose-Binding Protein A, subunit A"/>
    <property type="match status" value="1"/>
</dbReference>
<dbReference type="PROSITE" id="PS00615">
    <property type="entry name" value="C_TYPE_LECTIN_1"/>
    <property type="match status" value="1"/>
</dbReference>
<dbReference type="RefSeq" id="XP_007543978.1">
    <property type="nucleotide sequence ID" value="XM_007543916.2"/>
</dbReference>
<dbReference type="OrthoDB" id="8443844at2759"/>
<dbReference type="CDD" id="cd03590">
    <property type="entry name" value="CLECT_DC-SIGN_like"/>
    <property type="match status" value="1"/>
</dbReference>